<evidence type="ECO:0000256" key="7">
    <source>
        <dbReference type="RuleBase" id="RU000682"/>
    </source>
</evidence>
<dbReference type="InterPro" id="IPR020479">
    <property type="entry name" value="HD_metazoa"/>
</dbReference>
<evidence type="ECO:0000256" key="8">
    <source>
        <dbReference type="SAM" id="MobiDB-lite"/>
    </source>
</evidence>
<dbReference type="CDD" id="cd00086">
    <property type="entry name" value="homeodomain"/>
    <property type="match status" value="1"/>
</dbReference>
<feature type="DNA-binding region" description="Homeobox" evidence="6">
    <location>
        <begin position="3"/>
        <end position="62"/>
    </location>
</feature>
<gene>
    <name evidence="10" type="ORF">B7P43_G03914</name>
</gene>
<protein>
    <recommendedName>
        <fullName evidence="9">Homeobox domain-containing protein</fullName>
    </recommendedName>
</protein>
<evidence type="ECO:0000256" key="3">
    <source>
        <dbReference type="ARBA" id="ARBA00023125"/>
    </source>
</evidence>
<keyword evidence="3 6" id="KW-0238">DNA-binding</keyword>
<organism evidence="10 11">
    <name type="scientific">Cryptotermes secundus</name>
    <dbReference type="NCBI Taxonomy" id="105785"/>
    <lineage>
        <taxon>Eukaryota</taxon>
        <taxon>Metazoa</taxon>
        <taxon>Ecdysozoa</taxon>
        <taxon>Arthropoda</taxon>
        <taxon>Hexapoda</taxon>
        <taxon>Insecta</taxon>
        <taxon>Pterygota</taxon>
        <taxon>Neoptera</taxon>
        <taxon>Polyneoptera</taxon>
        <taxon>Dictyoptera</taxon>
        <taxon>Blattodea</taxon>
        <taxon>Blattoidea</taxon>
        <taxon>Termitoidae</taxon>
        <taxon>Kalotermitidae</taxon>
        <taxon>Cryptotermitinae</taxon>
        <taxon>Cryptotermes</taxon>
    </lineage>
</organism>
<evidence type="ECO:0000256" key="1">
    <source>
        <dbReference type="ARBA" id="ARBA00004123"/>
    </source>
</evidence>
<dbReference type="InterPro" id="IPR017970">
    <property type="entry name" value="Homeobox_CS"/>
</dbReference>
<keyword evidence="4 6" id="KW-0371">Homeobox</keyword>
<comment type="caution">
    <text evidence="10">The sequence shown here is derived from an EMBL/GenBank/DDBJ whole genome shotgun (WGS) entry which is preliminary data.</text>
</comment>
<dbReference type="InterPro" id="IPR009057">
    <property type="entry name" value="Homeodomain-like_sf"/>
</dbReference>
<dbReference type="SUPFAM" id="SSF46689">
    <property type="entry name" value="Homeodomain-like"/>
    <property type="match status" value="1"/>
</dbReference>
<dbReference type="InParanoid" id="A0A2J7RRR6"/>
<name>A0A2J7RRR6_9NEOP</name>
<dbReference type="Pfam" id="PF00046">
    <property type="entry name" value="Homeodomain"/>
    <property type="match status" value="1"/>
</dbReference>
<dbReference type="InterPro" id="IPR001356">
    <property type="entry name" value="HD"/>
</dbReference>
<feature type="domain" description="Homeobox" evidence="9">
    <location>
        <begin position="1"/>
        <end position="61"/>
    </location>
</feature>
<dbReference type="GO" id="GO:0005654">
    <property type="term" value="C:nucleoplasm"/>
    <property type="evidence" value="ECO:0007669"/>
    <property type="project" value="TreeGrafter"/>
</dbReference>
<dbReference type="SMART" id="SM00389">
    <property type="entry name" value="HOX"/>
    <property type="match status" value="1"/>
</dbReference>
<keyword evidence="5 6" id="KW-0539">Nucleus</keyword>
<evidence type="ECO:0000259" key="9">
    <source>
        <dbReference type="PROSITE" id="PS50071"/>
    </source>
</evidence>
<dbReference type="STRING" id="105785.A0A2J7RRR6"/>
<dbReference type="Proteomes" id="UP000235965">
    <property type="component" value="Unassembled WGS sequence"/>
</dbReference>
<dbReference type="PANTHER" id="PTHR45771:SF6">
    <property type="entry name" value="HOMEOTIC PROTEIN SEX COMBS REDUCED"/>
    <property type="match status" value="1"/>
</dbReference>
<dbReference type="PANTHER" id="PTHR45771">
    <property type="entry name" value="HOMEOTIC PROTEIN DEFORMED"/>
    <property type="match status" value="1"/>
</dbReference>
<dbReference type="EMBL" id="NEVH01000598">
    <property type="protein sequence ID" value="PNF43529.1"/>
    <property type="molecule type" value="Genomic_DNA"/>
</dbReference>
<dbReference type="Gene3D" id="1.10.10.60">
    <property type="entry name" value="Homeodomain-like"/>
    <property type="match status" value="1"/>
</dbReference>
<dbReference type="PRINTS" id="PR00024">
    <property type="entry name" value="HOMEOBOX"/>
</dbReference>
<evidence type="ECO:0000313" key="10">
    <source>
        <dbReference type="EMBL" id="PNF43529.1"/>
    </source>
</evidence>
<dbReference type="PROSITE" id="PS00027">
    <property type="entry name" value="HOMEOBOX_1"/>
    <property type="match status" value="1"/>
</dbReference>
<feature type="compositionally biased region" description="Low complexity" evidence="8">
    <location>
        <begin position="109"/>
        <end position="127"/>
    </location>
</feature>
<dbReference type="GO" id="GO:0000978">
    <property type="term" value="F:RNA polymerase II cis-regulatory region sequence-specific DNA binding"/>
    <property type="evidence" value="ECO:0007669"/>
    <property type="project" value="TreeGrafter"/>
</dbReference>
<dbReference type="PROSITE" id="PS50071">
    <property type="entry name" value="HOMEOBOX_2"/>
    <property type="match status" value="1"/>
</dbReference>
<dbReference type="GO" id="GO:0000981">
    <property type="term" value="F:DNA-binding transcription factor activity, RNA polymerase II-specific"/>
    <property type="evidence" value="ECO:0007669"/>
    <property type="project" value="InterPro"/>
</dbReference>
<comment type="subcellular location">
    <subcellularLocation>
        <location evidence="1 6 7">Nucleus</location>
    </subcellularLocation>
</comment>
<keyword evidence="2" id="KW-0217">Developmental protein</keyword>
<dbReference type="GO" id="GO:0045944">
    <property type="term" value="P:positive regulation of transcription by RNA polymerase II"/>
    <property type="evidence" value="ECO:0007669"/>
    <property type="project" value="TreeGrafter"/>
</dbReference>
<evidence type="ECO:0000256" key="4">
    <source>
        <dbReference type="ARBA" id="ARBA00023155"/>
    </source>
</evidence>
<feature type="compositionally biased region" description="Basic residues" evidence="8">
    <location>
        <begin position="133"/>
        <end position="144"/>
    </location>
</feature>
<evidence type="ECO:0000256" key="6">
    <source>
        <dbReference type="PROSITE-ProRule" id="PRU00108"/>
    </source>
</evidence>
<proteinExistence type="predicted"/>
<dbReference type="GO" id="GO:0009952">
    <property type="term" value="P:anterior/posterior pattern specification"/>
    <property type="evidence" value="ECO:0007669"/>
    <property type="project" value="TreeGrafter"/>
</dbReference>
<dbReference type="OrthoDB" id="6159439at2759"/>
<reference evidence="10 11" key="1">
    <citation type="submission" date="2017-12" db="EMBL/GenBank/DDBJ databases">
        <title>Hemimetabolous genomes reveal molecular basis of termite eusociality.</title>
        <authorList>
            <person name="Harrison M.C."/>
            <person name="Jongepier E."/>
            <person name="Robertson H.M."/>
            <person name="Arning N."/>
            <person name="Bitard-Feildel T."/>
            <person name="Chao H."/>
            <person name="Childers C.P."/>
            <person name="Dinh H."/>
            <person name="Doddapaneni H."/>
            <person name="Dugan S."/>
            <person name="Gowin J."/>
            <person name="Greiner C."/>
            <person name="Han Y."/>
            <person name="Hu H."/>
            <person name="Hughes D.S.T."/>
            <person name="Huylmans A.-K."/>
            <person name="Kemena C."/>
            <person name="Kremer L.P.M."/>
            <person name="Lee S.L."/>
            <person name="Lopez-Ezquerra A."/>
            <person name="Mallet L."/>
            <person name="Monroy-Kuhn J.M."/>
            <person name="Moser A."/>
            <person name="Murali S.C."/>
            <person name="Muzny D.M."/>
            <person name="Otani S."/>
            <person name="Piulachs M.-D."/>
            <person name="Poelchau M."/>
            <person name="Qu J."/>
            <person name="Schaub F."/>
            <person name="Wada-Katsumata A."/>
            <person name="Worley K.C."/>
            <person name="Xie Q."/>
            <person name="Ylla G."/>
            <person name="Poulsen M."/>
            <person name="Gibbs R.A."/>
            <person name="Schal C."/>
            <person name="Richards S."/>
            <person name="Belles X."/>
            <person name="Korb J."/>
            <person name="Bornberg-Bauer E."/>
        </authorList>
    </citation>
    <scope>NUCLEOTIDE SEQUENCE [LARGE SCALE GENOMIC DNA]</scope>
    <source>
        <tissue evidence="10">Whole body</tissue>
    </source>
</reference>
<feature type="compositionally biased region" description="Polar residues" evidence="8">
    <location>
        <begin position="77"/>
        <end position="99"/>
    </location>
</feature>
<feature type="region of interest" description="Disordered" evidence="8">
    <location>
        <begin position="61"/>
        <end position="156"/>
    </location>
</feature>
<evidence type="ECO:0000313" key="11">
    <source>
        <dbReference type="Proteomes" id="UP000235965"/>
    </source>
</evidence>
<accession>A0A2J7RRR6</accession>
<evidence type="ECO:0000256" key="5">
    <source>
        <dbReference type="ARBA" id="ARBA00023242"/>
    </source>
</evidence>
<dbReference type="AlphaFoldDB" id="A0A2J7RRR6"/>
<evidence type="ECO:0000256" key="2">
    <source>
        <dbReference type="ARBA" id="ARBA00022473"/>
    </source>
</evidence>
<dbReference type="InterPro" id="IPR050609">
    <property type="entry name" value="Antp_homeobox_Deformed_sf"/>
</dbReference>
<keyword evidence="11" id="KW-1185">Reference proteome</keyword>
<sequence>MEPKRQRTAYTRHQILELEKEFHYNRYLTRRRRIEIAHTLVLSERQIKIWFQNRRMKWKKDNKLPNTKNVRRKTNPAGVTTANKNTSGTTKSNPTTRSKNNGDSRRRANSNNTNNPNPIVVTNTVATDITNHQQHHHSHHHQQHHLGTASNNNVTDQQHSHGIVTTMQSTMHLSSPSLVLSQLTPLTPAQTCGPALPPTTIKSDYGLTAL</sequence>